<feature type="compositionally biased region" description="Basic and acidic residues" evidence="5">
    <location>
        <begin position="15"/>
        <end position="28"/>
    </location>
</feature>
<evidence type="ECO:0000256" key="5">
    <source>
        <dbReference type="SAM" id="MobiDB-lite"/>
    </source>
</evidence>
<accession>A0ABR7WAV5</accession>
<dbReference type="InterPro" id="IPR009057">
    <property type="entry name" value="Homeodomain-like_sf"/>
</dbReference>
<protein>
    <submittedName>
        <fullName evidence="8">TetR/AcrR family transcriptional regulator</fullName>
    </submittedName>
</protein>
<dbReference type="RefSeq" id="WP_190266736.1">
    <property type="nucleotide sequence ID" value="NZ_BAABAD010000004.1"/>
</dbReference>
<proteinExistence type="predicted"/>
<dbReference type="EMBL" id="JACWMS010000002">
    <property type="protein sequence ID" value="MBD1319940.1"/>
    <property type="molecule type" value="Genomic_DNA"/>
</dbReference>
<feature type="domain" description="Tetracycline repressor TetR C-terminal" evidence="7">
    <location>
        <begin position="106"/>
        <end position="237"/>
    </location>
</feature>
<evidence type="ECO:0000259" key="6">
    <source>
        <dbReference type="Pfam" id="PF00440"/>
    </source>
</evidence>
<evidence type="ECO:0000256" key="1">
    <source>
        <dbReference type="ARBA" id="ARBA00022491"/>
    </source>
</evidence>
<sequence length="252" mass="27093">MPETTESPEFGSPDWWHEPPSEPADAHRAAGGRPPFPVDEILTEALGLLAAGGIDGLGMRALARRLGSSTSTLYRQLPGGREELCTRLAERVMYETVTEIAAADLGDEWSSVIEGSAVIAFDALCRNPHSAALFAGQVHFGPMGLLRYEESLRLLLGAGLSPTRAAAADHALARLIVGYALQESHDAAPRRATITEYYRRLDATRFPSVTTVLPALPEDLRAEFVFALRTFVAGLRQLVAQSAGDPDADEEG</sequence>
<evidence type="ECO:0000313" key="9">
    <source>
        <dbReference type="Proteomes" id="UP000602395"/>
    </source>
</evidence>
<evidence type="ECO:0000256" key="3">
    <source>
        <dbReference type="ARBA" id="ARBA00023125"/>
    </source>
</evidence>
<feature type="region of interest" description="Disordered" evidence="5">
    <location>
        <begin position="1"/>
        <end position="34"/>
    </location>
</feature>
<keyword evidence="1" id="KW-0678">Repressor</keyword>
<dbReference type="Pfam" id="PF00440">
    <property type="entry name" value="TetR_N"/>
    <property type="match status" value="1"/>
</dbReference>
<dbReference type="InterPro" id="IPR001647">
    <property type="entry name" value="HTH_TetR"/>
</dbReference>
<feature type="domain" description="HTH tetR-type" evidence="6">
    <location>
        <begin position="41"/>
        <end position="76"/>
    </location>
</feature>
<evidence type="ECO:0000259" key="7">
    <source>
        <dbReference type="Pfam" id="PF02909"/>
    </source>
</evidence>
<keyword evidence="9" id="KW-1185">Reference proteome</keyword>
<organism evidence="8 9">
    <name type="scientific">Gordonia hankookensis</name>
    <dbReference type="NCBI Taxonomy" id="589403"/>
    <lineage>
        <taxon>Bacteria</taxon>
        <taxon>Bacillati</taxon>
        <taxon>Actinomycetota</taxon>
        <taxon>Actinomycetes</taxon>
        <taxon>Mycobacteriales</taxon>
        <taxon>Gordoniaceae</taxon>
        <taxon>Gordonia</taxon>
    </lineage>
</organism>
<dbReference type="Gene3D" id="1.10.357.10">
    <property type="entry name" value="Tetracycline Repressor, domain 2"/>
    <property type="match status" value="1"/>
</dbReference>
<evidence type="ECO:0000256" key="2">
    <source>
        <dbReference type="ARBA" id="ARBA00023015"/>
    </source>
</evidence>
<dbReference type="Pfam" id="PF02909">
    <property type="entry name" value="TetR_C_1"/>
    <property type="match status" value="1"/>
</dbReference>
<dbReference type="SUPFAM" id="SSF46689">
    <property type="entry name" value="Homeodomain-like"/>
    <property type="match status" value="1"/>
</dbReference>
<keyword evidence="4" id="KW-0804">Transcription</keyword>
<evidence type="ECO:0000256" key="4">
    <source>
        <dbReference type="ARBA" id="ARBA00023163"/>
    </source>
</evidence>
<dbReference type="SUPFAM" id="SSF48498">
    <property type="entry name" value="Tetracyclin repressor-like, C-terminal domain"/>
    <property type="match status" value="1"/>
</dbReference>
<dbReference type="PRINTS" id="PR00400">
    <property type="entry name" value="TETREPRESSOR"/>
</dbReference>
<keyword evidence="2" id="KW-0805">Transcription regulation</keyword>
<comment type="caution">
    <text evidence="8">The sequence shown here is derived from an EMBL/GenBank/DDBJ whole genome shotgun (WGS) entry which is preliminary data.</text>
</comment>
<dbReference type="InterPro" id="IPR004111">
    <property type="entry name" value="Repressor_TetR_C"/>
</dbReference>
<keyword evidence="3" id="KW-0238">DNA-binding</keyword>
<evidence type="ECO:0000313" key="8">
    <source>
        <dbReference type="EMBL" id="MBD1319940.1"/>
    </source>
</evidence>
<gene>
    <name evidence="8" type="ORF">IDF66_10110</name>
</gene>
<reference evidence="8 9" key="1">
    <citation type="submission" date="2020-09" db="EMBL/GenBank/DDBJ databases">
        <title>Novel species in genus Gordonia.</title>
        <authorList>
            <person name="Zhang G."/>
        </authorList>
    </citation>
    <scope>NUCLEOTIDE SEQUENCE [LARGE SCALE GENOMIC DNA]</scope>
    <source>
        <strain evidence="8 9">ON-33</strain>
    </source>
</reference>
<dbReference type="Proteomes" id="UP000602395">
    <property type="component" value="Unassembled WGS sequence"/>
</dbReference>
<dbReference type="Gene3D" id="1.10.10.60">
    <property type="entry name" value="Homeodomain-like"/>
    <property type="match status" value="1"/>
</dbReference>
<name>A0ABR7WAV5_9ACTN</name>
<dbReference type="InterPro" id="IPR036271">
    <property type="entry name" value="Tet_transcr_reg_TetR-rel_C_sf"/>
</dbReference>
<dbReference type="InterPro" id="IPR003012">
    <property type="entry name" value="Tet_transcr_reg_TetR"/>
</dbReference>